<name>A0A8D8BPZ5_CULPI</name>
<dbReference type="PANTHER" id="PTHR24404">
    <property type="entry name" value="ZINC FINGER PROTEIN"/>
    <property type="match status" value="1"/>
</dbReference>
<evidence type="ECO:0000256" key="5">
    <source>
        <dbReference type="ARBA" id="ARBA00022833"/>
    </source>
</evidence>
<dbReference type="GO" id="GO:0005634">
    <property type="term" value="C:nucleus"/>
    <property type="evidence" value="ECO:0007669"/>
    <property type="project" value="UniProtKB-SubCell"/>
</dbReference>
<dbReference type="Gene3D" id="3.30.160.60">
    <property type="entry name" value="Classic Zinc Finger"/>
    <property type="match status" value="3"/>
</dbReference>
<keyword evidence="5" id="KW-0862">Zinc</keyword>
<keyword evidence="4 8" id="KW-0863">Zinc-finger</keyword>
<dbReference type="InterPro" id="IPR013087">
    <property type="entry name" value="Znf_C2H2_type"/>
</dbReference>
<organism evidence="10">
    <name type="scientific">Culex pipiens</name>
    <name type="common">House mosquito</name>
    <dbReference type="NCBI Taxonomy" id="7175"/>
    <lineage>
        <taxon>Eukaryota</taxon>
        <taxon>Metazoa</taxon>
        <taxon>Ecdysozoa</taxon>
        <taxon>Arthropoda</taxon>
        <taxon>Hexapoda</taxon>
        <taxon>Insecta</taxon>
        <taxon>Pterygota</taxon>
        <taxon>Neoptera</taxon>
        <taxon>Endopterygota</taxon>
        <taxon>Diptera</taxon>
        <taxon>Nematocera</taxon>
        <taxon>Culicoidea</taxon>
        <taxon>Culicidae</taxon>
        <taxon>Culicinae</taxon>
        <taxon>Culicini</taxon>
        <taxon>Culex</taxon>
        <taxon>Culex</taxon>
    </lineage>
</organism>
<dbReference type="SMART" id="SM00355">
    <property type="entry name" value="ZnF_C2H2"/>
    <property type="match status" value="5"/>
</dbReference>
<comment type="subcellular location">
    <subcellularLocation>
        <location evidence="1">Nucleus</location>
    </subcellularLocation>
</comment>
<keyword evidence="7" id="KW-0539">Nucleus</keyword>
<dbReference type="FunFam" id="3.30.160.60:FF:000100">
    <property type="entry name" value="Zinc finger 45-like"/>
    <property type="match status" value="1"/>
</dbReference>
<feature type="domain" description="C2H2-type" evidence="9">
    <location>
        <begin position="207"/>
        <end position="235"/>
    </location>
</feature>
<evidence type="ECO:0000256" key="6">
    <source>
        <dbReference type="ARBA" id="ARBA00023125"/>
    </source>
</evidence>
<dbReference type="InterPro" id="IPR036236">
    <property type="entry name" value="Znf_C2H2_sf"/>
</dbReference>
<dbReference type="PROSITE" id="PS00028">
    <property type="entry name" value="ZINC_FINGER_C2H2_1"/>
    <property type="match status" value="4"/>
</dbReference>
<dbReference type="Pfam" id="PF00096">
    <property type="entry name" value="zf-C2H2"/>
    <property type="match status" value="2"/>
</dbReference>
<keyword evidence="3" id="KW-0677">Repeat</keyword>
<feature type="domain" description="C2H2-type" evidence="9">
    <location>
        <begin position="177"/>
        <end position="205"/>
    </location>
</feature>
<evidence type="ECO:0000256" key="2">
    <source>
        <dbReference type="ARBA" id="ARBA00022723"/>
    </source>
</evidence>
<dbReference type="SUPFAM" id="SSF57667">
    <property type="entry name" value="beta-beta-alpha zinc fingers"/>
    <property type="match status" value="3"/>
</dbReference>
<dbReference type="EMBL" id="HBUE01084364">
    <property type="protein sequence ID" value="CAG6479060.1"/>
    <property type="molecule type" value="Transcribed_RNA"/>
</dbReference>
<sequence length="326" mass="38038">MSVECRICDTEIDPNCVLKNRFFLEMYQDVICKWVNLAGSSNLNLCQSCMIEVIGFYKFKQISRRNVPKANAADDGEQQEATPNVLQSLLDGCKESAALPPEVLQWVDPHVEPVVRIKRKIQRKTAEEKAMAPEEYKKYYFRKMWDKHRQVCTVCGKKFPSKQMEGHMNKHKKLEPYSCTHCGMTFHCKLNMRGHIQRMHSEVQKTFSCQICDSTFRKSVNLRNHMRALHSGDRRDFVCTICGKAFAWKSVLKVHQKTHTREVAYRCHVCSQEFVYRQLYKLHMHKKHPGQPVLDKLQKKGHGGAELNFVFFFVWSVDNRLPPPSP</sequence>
<dbReference type="InterPro" id="IPR050589">
    <property type="entry name" value="Ikaros_C2H2-ZF"/>
</dbReference>
<evidence type="ECO:0000259" key="9">
    <source>
        <dbReference type="PROSITE" id="PS50157"/>
    </source>
</evidence>
<dbReference type="PROSITE" id="PS50157">
    <property type="entry name" value="ZINC_FINGER_C2H2_2"/>
    <property type="match status" value="4"/>
</dbReference>
<keyword evidence="6" id="KW-0238">DNA-binding</keyword>
<dbReference type="GO" id="GO:0008270">
    <property type="term" value="F:zinc ion binding"/>
    <property type="evidence" value="ECO:0007669"/>
    <property type="project" value="UniProtKB-KW"/>
</dbReference>
<feature type="domain" description="C2H2-type" evidence="9">
    <location>
        <begin position="265"/>
        <end position="293"/>
    </location>
</feature>
<protein>
    <submittedName>
        <fullName evidence="10">Zinc finger protein 782</fullName>
    </submittedName>
</protein>
<dbReference type="PANTHER" id="PTHR24404:SF114">
    <property type="entry name" value="KLUMPFUSS, ISOFORM B-RELATED"/>
    <property type="match status" value="1"/>
</dbReference>
<dbReference type="FunFam" id="3.30.160.60:FF:000706">
    <property type="entry name" value="Zinc finger protein"/>
    <property type="match status" value="1"/>
</dbReference>
<reference evidence="10" key="1">
    <citation type="submission" date="2021-05" db="EMBL/GenBank/DDBJ databases">
        <authorList>
            <person name="Alioto T."/>
            <person name="Alioto T."/>
            <person name="Gomez Garrido J."/>
        </authorList>
    </citation>
    <scope>NUCLEOTIDE SEQUENCE</scope>
</reference>
<evidence type="ECO:0000256" key="4">
    <source>
        <dbReference type="ARBA" id="ARBA00022771"/>
    </source>
</evidence>
<dbReference type="AlphaFoldDB" id="A0A8D8BPZ5"/>
<dbReference type="GO" id="GO:0000978">
    <property type="term" value="F:RNA polymerase II cis-regulatory region sequence-specific DNA binding"/>
    <property type="evidence" value="ECO:0007669"/>
    <property type="project" value="TreeGrafter"/>
</dbReference>
<evidence type="ECO:0000313" key="10">
    <source>
        <dbReference type="EMBL" id="CAG6479060.1"/>
    </source>
</evidence>
<evidence type="ECO:0000256" key="3">
    <source>
        <dbReference type="ARBA" id="ARBA00022737"/>
    </source>
</evidence>
<evidence type="ECO:0000256" key="7">
    <source>
        <dbReference type="ARBA" id="ARBA00023242"/>
    </source>
</evidence>
<evidence type="ECO:0000256" key="8">
    <source>
        <dbReference type="PROSITE-ProRule" id="PRU00042"/>
    </source>
</evidence>
<dbReference type="GO" id="GO:0003700">
    <property type="term" value="F:DNA-binding transcription factor activity"/>
    <property type="evidence" value="ECO:0007669"/>
    <property type="project" value="TreeGrafter"/>
</dbReference>
<feature type="domain" description="C2H2-type" evidence="9">
    <location>
        <begin position="237"/>
        <end position="264"/>
    </location>
</feature>
<keyword evidence="2" id="KW-0479">Metal-binding</keyword>
<accession>A0A8D8BPZ5</accession>
<proteinExistence type="predicted"/>
<dbReference type="GO" id="GO:0006357">
    <property type="term" value="P:regulation of transcription by RNA polymerase II"/>
    <property type="evidence" value="ECO:0007669"/>
    <property type="project" value="TreeGrafter"/>
</dbReference>
<evidence type="ECO:0000256" key="1">
    <source>
        <dbReference type="ARBA" id="ARBA00004123"/>
    </source>
</evidence>